<keyword evidence="2" id="KW-0031">Aminopeptidase</keyword>
<dbReference type="AlphaFoldDB" id="A0A330H3D7"/>
<evidence type="ECO:0000313" key="2">
    <source>
        <dbReference type="EMBL" id="RAZ80059.1"/>
    </source>
</evidence>
<dbReference type="GO" id="GO:0004177">
    <property type="term" value="F:aminopeptidase activity"/>
    <property type="evidence" value="ECO:0007669"/>
    <property type="project" value="UniProtKB-KW"/>
</dbReference>
<dbReference type="Pfam" id="PF00557">
    <property type="entry name" value="Peptidase_M24"/>
    <property type="match status" value="1"/>
</dbReference>
<reference evidence="2 3" key="1">
    <citation type="submission" date="2018-07" db="EMBL/GenBank/DDBJ databases">
        <title>Diversity of Mesorhizobium strains in Brazil.</title>
        <authorList>
            <person name="Helene L.C.F."/>
            <person name="Dall'Agnol R."/>
            <person name="Delamuta J.R.M."/>
            <person name="Hungria M."/>
        </authorList>
    </citation>
    <scope>NUCLEOTIDE SEQUENCE [LARGE SCALE GENOMIC DNA]</scope>
    <source>
        <strain evidence="2 3">CNPSo 3140</strain>
    </source>
</reference>
<comment type="caution">
    <text evidence="2">The sequence shown here is derived from an EMBL/GenBank/DDBJ whole genome shotgun (WGS) entry which is preliminary data.</text>
</comment>
<dbReference type="PANTHER" id="PTHR46112">
    <property type="entry name" value="AMINOPEPTIDASE"/>
    <property type="match status" value="1"/>
</dbReference>
<dbReference type="RefSeq" id="WP_112125624.1">
    <property type="nucleotide sequence ID" value="NZ_QMBQ01000001.1"/>
</dbReference>
<dbReference type="InterPro" id="IPR029149">
    <property type="entry name" value="Creatin/AminoP/Spt16_N"/>
</dbReference>
<dbReference type="CDD" id="cd01066">
    <property type="entry name" value="APP_MetAP"/>
    <property type="match status" value="1"/>
</dbReference>
<dbReference type="InterPro" id="IPR000994">
    <property type="entry name" value="Pept_M24"/>
</dbReference>
<gene>
    <name evidence="2" type="ORF">DPM35_01820</name>
</gene>
<dbReference type="InterPro" id="IPR036005">
    <property type="entry name" value="Creatinase/aminopeptidase-like"/>
</dbReference>
<dbReference type="OrthoDB" id="9806388at2"/>
<protein>
    <submittedName>
        <fullName evidence="2">Aminopeptidase P family protein</fullName>
    </submittedName>
</protein>
<dbReference type="InterPro" id="IPR050659">
    <property type="entry name" value="Peptidase_M24B"/>
</dbReference>
<dbReference type="PANTHER" id="PTHR46112:SF2">
    <property type="entry name" value="XAA-PRO AMINOPEPTIDASE P-RELATED"/>
    <property type="match status" value="1"/>
</dbReference>
<organism evidence="2 3">
    <name type="scientific">Mesorhizobium atlanticum</name>
    <dbReference type="NCBI Taxonomy" id="2233532"/>
    <lineage>
        <taxon>Bacteria</taxon>
        <taxon>Pseudomonadati</taxon>
        <taxon>Pseudomonadota</taxon>
        <taxon>Alphaproteobacteria</taxon>
        <taxon>Hyphomicrobiales</taxon>
        <taxon>Phyllobacteriaceae</taxon>
        <taxon>Mesorhizobium</taxon>
    </lineage>
</organism>
<keyword evidence="2" id="KW-0645">Protease</keyword>
<evidence type="ECO:0000313" key="3">
    <source>
        <dbReference type="Proteomes" id="UP000251956"/>
    </source>
</evidence>
<dbReference type="SUPFAM" id="SSF53092">
    <property type="entry name" value="Creatinase/prolidase N-terminal domain"/>
    <property type="match status" value="1"/>
</dbReference>
<name>A0A330H3D7_9HYPH</name>
<dbReference type="Proteomes" id="UP000251956">
    <property type="component" value="Unassembled WGS sequence"/>
</dbReference>
<feature type="domain" description="Peptidase M24" evidence="1">
    <location>
        <begin position="201"/>
        <end position="449"/>
    </location>
</feature>
<keyword evidence="3" id="KW-1185">Reference proteome</keyword>
<sequence>MKSAYRFSNKTEKLLEGFEPTFEFVPVDPLPQSEFVERLRRIRRAATVGEYDALVVHADDVGWYHTSNSYLRYICDWSREGLLIIPTDADQAIQLVSFFSDSVVLPPGGEPLLVEKIWQVGCWGREYADRPGVPLQKAAQAASKILRDSKLDKGRIGLIGDHTSEPYWKLLCELLPNAGFSLENGMIDRMQRIRSPKEIEIFRAASQLIDIGIQAAYHVIRPGVTDYEIYAAFTFAQLSRGGETGDGYQIGINRFGTHCGRPYGHVVAPGDLINLYISNVTYRGYFAQSSRMIAVGELTAKQEDVLDMCTEGVKRAAAMARPGILFREVNEASFAPFIERGYLRDAEARTMPFNWESMPDGGPREVVQQYVPDVDWERQGRQLRHVYPVQRGPHNPNLGHEVSMPGMPLYNVSSNNYDRLEEGMVFVLHSQWLEPGVAGANLGDCFVVTSNGIQSLTDNTPLEPYRVRVG</sequence>
<dbReference type="EMBL" id="QMBQ01000001">
    <property type="protein sequence ID" value="RAZ80059.1"/>
    <property type="molecule type" value="Genomic_DNA"/>
</dbReference>
<dbReference type="Gene3D" id="3.90.230.10">
    <property type="entry name" value="Creatinase/methionine aminopeptidase superfamily"/>
    <property type="match status" value="1"/>
</dbReference>
<keyword evidence="2" id="KW-0378">Hydrolase</keyword>
<evidence type="ECO:0000259" key="1">
    <source>
        <dbReference type="Pfam" id="PF00557"/>
    </source>
</evidence>
<proteinExistence type="predicted"/>
<accession>A0A330H3D7</accession>
<dbReference type="SUPFAM" id="SSF55920">
    <property type="entry name" value="Creatinase/aminopeptidase"/>
    <property type="match status" value="1"/>
</dbReference>